<evidence type="ECO:0000313" key="2">
    <source>
        <dbReference type="EMBL" id="VDP87690.1"/>
    </source>
</evidence>
<dbReference type="EMBL" id="UZAN01049767">
    <property type="protein sequence ID" value="VDP87690.1"/>
    <property type="molecule type" value="Genomic_DNA"/>
</dbReference>
<dbReference type="AlphaFoldDB" id="A0A183AV46"/>
<protein>
    <submittedName>
        <fullName evidence="4">MARVEL domain-containing protein</fullName>
    </submittedName>
</protein>
<organism evidence="4">
    <name type="scientific">Echinostoma caproni</name>
    <dbReference type="NCBI Taxonomy" id="27848"/>
    <lineage>
        <taxon>Eukaryota</taxon>
        <taxon>Metazoa</taxon>
        <taxon>Spiralia</taxon>
        <taxon>Lophotrochozoa</taxon>
        <taxon>Platyhelminthes</taxon>
        <taxon>Trematoda</taxon>
        <taxon>Digenea</taxon>
        <taxon>Plagiorchiida</taxon>
        <taxon>Echinostomata</taxon>
        <taxon>Echinostomatoidea</taxon>
        <taxon>Echinostomatidae</taxon>
        <taxon>Echinostoma</taxon>
    </lineage>
</organism>
<keyword evidence="3" id="KW-1185">Reference proteome</keyword>
<feature type="transmembrane region" description="Helical" evidence="1">
    <location>
        <begin position="57"/>
        <end position="81"/>
    </location>
</feature>
<reference evidence="2 3" key="2">
    <citation type="submission" date="2018-11" db="EMBL/GenBank/DDBJ databases">
        <authorList>
            <consortium name="Pathogen Informatics"/>
        </authorList>
    </citation>
    <scope>NUCLEOTIDE SEQUENCE [LARGE SCALE GENOMIC DNA]</scope>
    <source>
        <strain evidence="2 3">Egypt</strain>
    </source>
</reference>
<keyword evidence="1" id="KW-0812">Transmembrane</keyword>
<gene>
    <name evidence="2" type="ORF">ECPE_LOCUS10831</name>
</gene>
<evidence type="ECO:0000256" key="1">
    <source>
        <dbReference type="SAM" id="Phobius"/>
    </source>
</evidence>
<evidence type="ECO:0000313" key="4">
    <source>
        <dbReference type="WBParaSite" id="ECPE_0001086501-mRNA-1"/>
    </source>
</evidence>
<evidence type="ECO:0000313" key="3">
    <source>
        <dbReference type="Proteomes" id="UP000272942"/>
    </source>
</evidence>
<reference evidence="4" key="1">
    <citation type="submission" date="2016-06" db="UniProtKB">
        <authorList>
            <consortium name="WormBaseParasite"/>
        </authorList>
    </citation>
    <scope>IDENTIFICATION</scope>
</reference>
<feature type="transmembrane region" description="Helical" evidence="1">
    <location>
        <begin position="128"/>
        <end position="148"/>
    </location>
</feature>
<keyword evidence="1" id="KW-0472">Membrane</keyword>
<dbReference type="Proteomes" id="UP000272942">
    <property type="component" value="Unassembled WGS sequence"/>
</dbReference>
<dbReference type="OrthoDB" id="438211at2759"/>
<sequence length="150" mass="16623">MHPLPIKSPPVCTERNCVRLWGNFFCMLIVLLGAGLGATAAYVLVNYEYMGEVFGREVFFGAVYTLLASGLFAFIIGLLGFYDFTHENRFTAILTSGGIVLLSIITLITAIVTYAFPRTGCYPVLKHYMELHTRHILGLSLGLVFVMVSF</sequence>
<name>A0A183AV46_9TREM</name>
<proteinExistence type="predicted"/>
<dbReference type="WBParaSite" id="ECPE_0001086501-mRNA-1">
    <property type="protein sequence ID" value="ECPE_0001086501-mRNA-1"/>
    <property type="gene ID" value="ECPE_0001086501"/>
</dbReference>
<keyword evidence="1" id="KW-1133">Transmembrane helix</keyword>
<accession>A0A183AV46</accession>
<feature type="transmembrane region" description="Helical" evidence="1">
    <location>
        <begin position="93"/>
        <end position="116"/>
    </location>
</feature>
<feature type="transmembrane region" description="Helical" evidence="1">
    <location>
        <begin position="20"/>
        <end position="45"/>
    </location>
</feature>